<accession>A0A9X7PJ42</accession>
<dbReference type="InterPro" id="IPR054738">
    <property type="entry name" value="Siphovirus-type_tail_C"/>
</dbReference>
<sequence>MAPGDLARAAGHIQFGDFLIGPGTPVRWKGVAGWEETPGVDSGTVPRSSAHGAFPGALLAQPRTITVNDLVLRTEPGAMSAAVRALAAAHALRDDELPLAIKLDDGPALMCWARCLRYSVPVASGYRIGVAEGGALLFEATDPRRYSLVEQRVEARLPRPEPGLDWHLDPGPEGLVWPLDFGPPGSTGGMTATNEGDAPVSPLIEFRGPVDRPSLTNITTGDVIEYDIVLDAADVLTVDTSAGTVLLNGTTSRLGTVTGRSVPESVFTLLPGTSTLAYRAAPGSSDPRSSVALIFRSAYW</sequence>
<evidence type="ECO:0000313" key="3">
    <source>
        <dbReference type="Proteomes" id="UP000242427"/>
    </source>
</evidence>
<dbReference type="Gene3D" id="2.60.120.860">
    <property type="match status" value="1"/>
</dbReference>
<comment type="caution">
    <text evidence="2">The sequence shown here is derived from an EMBL/GenBank/DDBJ whole genome shotgun (WGS) entry which is preliminary data.</text>
</comment>
<gene>
    <name evidence="2" type="ORF">B7P34_04790</name>
</gene>
<reference evidence="2 3" key="1">
    <citation type="submission" date="2018-03" db="EMBL/GenBank/DDBJ databases">
        <title>Chitinolytic properties of Streptosporangium nondiastaticum TBG75A20.</title>
        <authorList>
            <person name="Gayathri V."/>
            <person name="Shiburaj S."/>
        </authorList>
    </citation>
    <scope>NUCLEOTIDE SEQUENCE [LARGE SCALE GENOMIC DNA]</scope>
    <source>
        <strain evidence="2 3">TBG75A20</strain>
    </source>
</reference>
<keyword evidence="3" id="KW-1185">Reference proteome</keyword>
<dbReference type="AlphaFoldDB" id="A0A9X7PJ42"/>
<dbReference type="EMBL" id="PXWG01000006">
    <property type="protein sequence ID" value="PSJ29830.1"/>
    <property type="molecule type" value="Genomic_DNA"/>
</dbReference>
<feature type="domain" description="Siphovirus-type tail component C-terminal" evidence="1">
    <location>
        <begin position="195"/>
        <end position="282"/>
    </location>
</feature>
<dbReference type="OrthoDB" id="5182475at2"/>
<organism evidence="2 3">
    <name type="scientific">Streptosporangium nondiastaticum</name>
    <dbReference type="NCBI Taxonomy" id="35764"/>
    <lineage>
        <taxon>Bacteria</taxon>
        <taxon>Bacillati</taxon>
        <taxon>Actinomycetota</taxon>
        <taxon>Actinomycetes</taxon>
        <taxon>Streptosporangiales</taxon>
        <taxon>Streptosporangiaceae</taxon>
        <taxon>Streptosporangium</taxon>
    </lineage>
</organism>
<name>A0A9X7PJ42_9ACTN</name>
<evidence type="ECO:0000313" key="2">
    <source>
        <dbReference type="EMBL" id="PSJ29830.1"/>
    </source>
</evidence>
<dbReference type="Proteomes" id="UP000242427">
    <property type="component" value="Unassembled WGS sequence"/>
</dbReference>
<protein>
    <recommendedName>
        <fullName evidence="1">Siphovirus-type tail component C-terminal domain-containing protein</fullName>
    </recommendedName>
</protein>
<proteinExistence type="predicted"/>
<evidence type="ECO:0000259" key="1">
    <source>
        <dbReference type="Pfam" id="PF22768"/>
    </source>
</evidence>
<dbReference type="Pfam" id="PF22768">
    <property type="entry name" value="SPP1_Dit"/>
    <property type="match status" value="1"/>
</dbReference>